<sequence length="116" mass="13576">MGRSKPFTEERPWGGFREFAENEGNTVKILFIKKGEVFSLQKHHYRNEFWRVLSGNPDIIIGDKMVRAKIGDEFEIPPEMKHQISAPINEVEVLEISRGKFDENDIVRIEDKYGRI</sequence>
<dbReference type="PANTHER" id="PTHR46390">
    <property type="entry name" value="MANNOSE-1-PHOSPHATE GUANYLYLTRANSFERASE"/>
    <property type="match status" value="1"/>
</dbReference>
<evidence type="ECO:0000313" key="2">
    <source>
        <dbReference type="EMBL" id="OHA95553.1"/>
    </source>
</evidence>
<dbReference type="Proteomes" id="UP000178175">
    <property type="component" value="Unassembled WGS sequence"/>
</dbReference>
<name>A0A1G2TE74_9BACT</name>
<dbReference type="PANTHER" id="PTHR46390:SF1">
    <property type="entry name" value="MANNOSE-1-PHOSPHATE GUANYLYLTRANSFERASE"/>
    <property type="match status" value="1"/>
</dbReference>
<feature type="domain" description="Mannose-6-phosphate isomerase type II C-terminal" evidence="1">
    <location>
        <begin position="10"/>
        <end position="111"/>
    </location>
</feature>
<comment type="caution">
    <text evidence="2">The sequence shown here is derived from an EMBL/GenBank/DDBJ whole genome shotgun (WGS) entry which is preliminary data.</text>
</comment>
<dbReference type="InterPro" id="IPR051161">
    <property type="entry name" value="Mannose-6P_isomerase_type2"/>
</dbReference>
<protein>
    <recommendedName>
        <fullName evidence="1">Mannose-6-phosphate isomerase type II C-terminal domain-containing protein</fullName>
    </recommendedName>
</protein>
<evidence type="ECO:0000259" key="1">
    <source>
        <dbReference type="Pfam" id="PF01050"/>
    </source>
</evidence>
<accession>A0A1G2TE74</accession>
<dbReference type="InterPro" id="IPR011051">
    <property type="entry name" value="RmlC_Cupin_sf"/>
</dbReference>
<gene>
    <name evidence="2" type="ORF">A3C70_00820</name>
</gene>
<dbReference type="Gene3D" id="2.60.120.10">
    <property type="entry name" value="Jelly Rolls"/>
    <property type="match status" value="1"/>
</dbReference>
<dbReference type="SUPFAM" id="SSF51182">
    <property type="entry name" value="RmlC-like cupins"/>
    <property type="match status" value="1"/>
</dbReference>
<dbReference type="EMBL" id="MHVR01000023">
    <property type="protein sequence ID" value="OHA95553.1"/>
    <property type="molecule type" value="Genomic_DNA"/>
</dbReference>
<dbReference type="GO" id="GO:0004475">
    <property type="term" value="F:mannose-1-phosphate guanylyltransferase (GTP) activity"/>
    <property type="evidence" value="ECO:0007669"/>
    <property type="project" value="TreeGrafter"/>
</dbReference>
<dbReference type="GO" id="GO:0009298">
    <property type="term" value="P:GDP-mannose biosynthetic process"/>
    <property type="evidence" value="ECO:0007669"/>
    <property type="project" value="TreeGrafter"/>
</dbReference>
<dbReference type="InterPro" id="IPR014710">
    <property type="entry name" value="RmlC-like_jellyroll"/>
</dbReference>
<dbReference type="InterPro" id="IPR001538">
    <property type="entry name" value="Man6P_isomerase-2_C"/>
</dbReference>
<dbReference type="CDD" id="cd02213">
    <property type="entry name" value="cupin_PMI_typeII_C"/>
    <property type="match status" value="1"/>
</dbReference>
<evidence type="ECO:0000313" key="3">
    <source>
        <dbReference type="Proteomes" id="UP000178175"/>
    </source>
</evidence>
<reference evidence="2 3" key="1">
    <citation type="journal article" date="2016" name="Nat. Commun.">
        <title>Thousands of microbial genomes shed light on interconnected biogeochemical processes in an aquifer system.</title>
        <authorList>
            <person name="Anantharaman K."/>
            <person name="Brown C.T."/>
            <person name="Hug L.A."/>
            <person name="Sharon I."/>
            <person name="Castelle C.J."/>
            <person name="Probst A.J."/>
            <person name="Thomas B.C."/>
            <person name="Singh A."/>
            <person name="Wilkins M.J."/>
            <person name="Karaoz U."/>
            <person name="Brodie E.L."/>
            <person name="Williams K.H."/>
            <person name="Hubbard S.S."/>
            <person name="Banfield J.F."/>
        </authorList>
    </citation>
    <scope>NUCLEOTIDE SEQUENCE [LARGE SCALE GENOMIC DNA]</scope>
</reference>
<dbReference type="AlphaFoldDB" id="A0A1G2TE74"/>
<dbReference type="Pfam" id="PF01050">
    <property type="entry name" value="MannoseP_isomer"/>
    <property type="match status" value="1"/>
</dbReference>
<organism evidence="2 3">
    <name type="scientific">Candidatus Zambryskibacteria bacterium RIFCSPHIGHO2_02_FULL_43_14</name>
    <dbReference type="NCBI Taxonomy" id="1802748"/>
    <lineage>
        <taxon>Bacteria</taxon>
        <taxon>Candidatus Zambryskiibacteriota</taxon>
    </lineage>
</organism>
<proteinExistence type="predicted"/>
<dbReference type="GO" id="GO:0005976">
    <property type="term" value="P:polysaccharide metabolic process"/>
    <property type="evidence" value="ECO:0007669"/>
    <property type="project" value="InterPro"/>
</dbReference>